<dbReference type="KEGG" id="arac:E0W69_006705"/>
<feature type="transmembrane region" description="Helical" evidence="1">
    <location>
        <begin position="92"/>
        <end position="115"/>
    </location>
</feature>
<dbReference type="Proteomes" id="UP000292424">
    <property type="component" value="Chromosome"/>
</dbReference>
<proteinExistence type="predicted"/>
<dbReference type="OrthoDB" id="923517at2"/>
<dbReference type="PANTHER" id="PTHR30273:SF2">
    <property type="entry name" value="PROTEIN FECR"/>
    <property type="match status" value="1"/>
</dbReference>
<dbReference type="GO" id="GO:0016989">
    <property type="term" value="F:sigma factor antagonist activity"/>
    <property type="evidence" value="ECO:0007669"/>
    <property type="project" value="TreeGrafter"/>
</dbReference>
<dbReference type="InterPro" id="IPR012373">
    <property type="entry name" value="Ferrdict_sens_TM"/>
</dbReference>
<keyword evidence="1" id="KW-0472">Membrane</keyword>
<gene>
    <name evidence="3" type="ORF">E0W69_006705</name>
</gene>
<organism evidence="3 4">
    <name type="scientific">Rhizosphaericola mali</name>
    <dbReference type="NCBI Taxonomy" id="2545455"/>
    <lineage>
        <taxon>Bacteria</taxon>
        <taxon>Pseudomonadati</taxon>
        <taxon>Bacteroidota</taxon>
        <taxon>Chitinophagia</taxon>
        <taxon>Chitinophagales</taxon>
        <taxon>Chitinophagaceae</taxon>
        <taxon>Rhizosphaericola</taxon>
    </lineage>
</organism>
<protein>
    <submittedName>
        <fullName evidence="3">FecR family protein</fullName>
    </submittedName>
</protein>
<evidence type="ECO:0000259" key="2">
    <source>
        <dbReference type="Pfam" id="PF04773"/>
    </source>
</evidence>
<dbReference type="RefSeq" id="WP_131329250.1">
    <property type="nucleotide sequence ID" value="NZ_CP044016.1"/>
</dbReference>
<name>A0A5P2G3G9_9BACT</name>
<keyword evidence="1" id="KW-1133">Transmembrane helix</keyword>
<dbReference type="AlphaFoldDB" id="A0A5P2G3G9"/>
<feature type="domain" description="FecR protein" evidence="2">
    <location>
        <begin position="120"/>
        <end position="221"/>
    </location>
</feature>
<dbReference type="Gene3D" id="2.60.120.1440">
    <property type="match status" value="1"/>
</dbReference>
<keyword evidence="1" id="KW-0812">Transmembrane</keyword>
<dbReference type="PIRSF" id="PIRSF018266">
    <property type="entry name" value="FecR"/>
    <property type="match status" value="1"/>
</dbReference>
<sequence length="339" mass="39233">MEKYYQYSFEEFCDDTYFLRFVKGEDIKCNNDWENWVTTTPSNIDAFKNAKLYLEQVIHPISIDIDYQLQEDNFKIIESKIRGTQKRNRRKAVIYSIVSLAAIITGLLIGLRWYLNDLITIQTSYGETTMITLPDSTHIELNSNTKLSYHRSWKWTNKREVWINGEAYLSVNHINKNPKEILPKERFKVFAGTSTIEVLGTEFNVRNRNQNTLVSLIKGHILFSDIRFKNKSIELQPGDNAIANSNKIDQIPKDKIKSVPQAWTKKEIISQGLTIENIINYYEELYGKKIIVSDLNILNKKIDGSISLNNPSIALYTIANLLNADVTIKGNDIYLTINY</sequence>
<keyword evidence="4" id="KW-1185">Reference proteome</keyword>
<dbReference type="EMBL" id="CP044016">
    <property type="protein sequence ID" value="QES88362.1"/>
    <property type="molecule type" value="Genomic_DNA"/>
</dbReference>
<dbReference type="InterPro" id="IPR006860">
    <property type="entry name" value="FecR"/>
</dbReference>
<evidence type="ECO:0000256" key="1">
    <source>
        <dbReference type="SAM" id="Phobius"/>
    </source>
</evidence>
<dbReference type="PANTHER" id="PTHR30273">
    <property type="entry name" value="PERIPLASMIC SIGNAL SENSOR AND SIGMA FACTOR ACTIVATOR FECR-RELATED"/>
    <property type="match status" value="1"/>
</dbReference>
<accession>A0A5P2G3G9</accession>
<dbReference type="Pfam" id="PF04773">
    <property type="entry name" value="FecR"/>
    <property type="match status" value="1"/>
</dbReference>
<evidence type="ECO:0000313" key="3">
    <source>
        <dbReference type="EMBL" id="QES88362.1"/>
    </source>
</evidence>
<evidence type="ECO:0000313" key="4">
    <source>
        <dbReference type="Proteomes" id="UP000292424"/>
    </source>
</evidence>
<reference evidence="3 4" key="1">
    <citation type="submission" date="2019-09" db="EMBL/GenBank/DDBJ databases">
        <title>Complete genome sequence of Arachidicoccus sp. B3-10 isolated from apple orchard soil.</title>
        <authorList>
            <person name="Kim H.S."/>
            <person name="Han K.-I."/>
            <person name="Suh M.K."/>
            <person name="Lee K.C."/>
            <person name="Eom M.K."/>
            <person name="Kim J.-S."/>
            <person name="Kang S.W."/>
            <person name="Sin Y."/>
            <person name="Lee J.-S."/>
        </authorList>
    </citation>
    <scope>NUCLEOTIDE SEQUENCE [LARGE SCALE GENOMIC DNA]</scope>
    <source>
        <strain evidence="3 4">B3-10</strain>
    </source>
</reference>